<dbReference type="Gene3D" id="2.40.10.120">
    <property type="match status" value="1"/>
</dbReference>
<reference evidence="5 6" key="1">
    <citation type="submission" date="2022-03" db="EMBL/GenBank/DDBJ databases">
        <title>Pseudonocardia alaer sp. nov., a novel actinomycete isolated from reed forest soil.</title>
        <authorList>
            <person name="Wang L."/>
        </authorList>
    </citation>
    <scope>NUCLEOTIDE SEQUENCE [LARGE SCALE GENOMIC DNA]</scope>
    <source>
        <strain evidence="5 6">Y-16303</strain>
    </source>
</reference>
<dbReference type="InterPro" id="IPR009003">
    <property type="entry name" value="Peptidase_S1_PA"/>
</dbReference>
<feature type="signal peptide" evidence="3">
    <location>
        <begin position="1"/>
        <end position="30"/>
    </location>
</feature>
<dbReference type="PROSITE" id="PS50106">
    <property type="entry name" value="PDZ"/>
    <property type="match status" value="1"/>
</dbReference>
<dbReference type="InterPro" id="IPR001940">
    <property type="entry name" value="Peptidase_S1C"/>
</dbReference>
<proteinExistence type="predicted"/>
<gene>
    <name evidence="5" type="ORF">MMF94_08290</name>
</gene>
<keyword evidence="2" id="KW-0378">Hydrolase</keyword>
<dbReference type="InterPro" id="IPR036034">
    <property type="entry name" value="PDZ_sf"/>
</dbReference>
<dbReference type="InterPro" id="IPR001478">
    <property type="entry name" value="PDZ"/>
</dbReference>
<dbReference type="Pfam" id="PF13180">
    <property type="entry name" value="PDZ_2"/>
    <property type="match status" value="1"/>
</dbReference>
<evidence type="ECO:0000256" key="2">
    <source>
        <dbReference type="ARBA" id="ARBA00022801"/>
    </source>
</evidence>
<dbReference type="Gene3D" id="2.30.42.10">
    <property type="match status" value="1"/>
</dbReference>
<dbReference type="PRINTS" id="PR00834">
    <property type="entry name" value="PROTEASES2C"/>
</dbReference>
<dbReference type="PANTHER" id="PTHR43343:SF3">
    <property type="entry name" value="PROTEASE DO-LIKE 8, CHLOROPLASTIC"/>
    <property type="match status" value="1"/>
</dbReference>
<evidence type="ECO:0000313" key="5">
    <source>
        <dbReference type="EMBL" id="MCH6165677.1"/>
    </source>
</evidence>
<evidence type="ECO:0000256" key="1">
    <source>
        <dbReference type="ARBA" id="ARBA00022670"/>
    </source>
</evidence>
<keyword evidence="3" id="KW-0732">Signal</keyword>
<sequence length="356" mass="35949">MRPVRRADAGARSAWALVLTLLLTATAALAGCAGRDDTAPAPRIAEGLSEEFAGVVQAVLPSVVEISQPGSVGSGVVFDRDGHIVTNAHVVGSGKAFEVRFANSSAVRTATLVYSWPIEDIAVIKVQDTGGLVPAQFGAARDLQVGDIVMAMGSPLGLESSVTQGVVSALGRTVSEPPEPQIGFPGTVLRQTIQTSAPINPGNSGGALVSLDRKVVGIPSVAAVNQGIGGVAAGIGFAIPGDIASDLAQQIIDHGRVINSGRAALGITGLTVTNDQGQPIGVGVAALDPNGPAATAGVRVGDLITRLGGEEVRTAQDLQTQIASRRPGDAVRLTGTRPPAAEPFTITVTLGELPVS</sequence>
<dbReference type="SUPFAM" id="SSF50494">
    <property type="entry name" value="Trypsin-like serine proteases"/>
    <property type="match status" value="1"/>
</dbReference>
<accession>A0ABS9TAZ6</accession>
<organism evidence="5 6">
    <name type="scientific">Pseudonocardia alaniniphila</name>
    <dbReference type="NCBI Taxonomy" id="75291"/>
    <lineage>
        <taxon>Bacteria</taxon>
        <taxon>Bacillati</taxon>
        <taxon>Actinomycetota</taxon>
        <taxon>Actinomycetes</taxon>
        <taxon>Pseudonocardiales</taxon>
        <taxon>Pseudonocardiaceae</taxon>
        <taxon>Pseudonocardia</taxon>
    </lineage>
</organism>
<dbReference type="EMBL" id="JAKXMK010000006">
    <property type="protein sequence ID" value="MCH6165677.1"/>
    <property type="molecule type" value="Genomic_DNA"/>
</dbReference>
<dbReference type="PROSITE" id="PS51257">
    <property type="entry name" value="PROKAR_LIPOPROTEIN"/>
    <property type="match status" value="1"/>
</dbReference>
<feature type="chain" id="PRO_5046073543" evidence="3">
    <location>
        <begin position="31"/>
        <end position="356"/>
    </location>
</feature>
<dbReference type="Proteomes" id="UP001299970">
    <property type="component" value="Unassembled WGS sequence"/>
</dbReference>
<dbReference type="SUPFAM" id="SSF50156">
    <property type="entry name" value="PDZ domain-like"/>
    <property type="match status" value="1"/>
</dbReference>
<keyword evidence="6" id="KW-1185">Reference proteome</keyword>
<dbReference type="InterPro" id="IPR051201">
    <property type="entry name" value="Chloro_Bact_Ser_Proteases"/>
</dbReference>
<dbReference type="SMART" id="SM00228">
    <property type="entry name" value="PDZ"/>
    <property type="match status" value="1"/>
</dbReference>
<evidence type="ECO:0000259" key="4">
    <source>
        <dbReference type="PROSITE" id="PS50106"/>
    </source>
</evidence>
<feature type="domain" description="PDZ" evidence="4">
    <location>
        <begin position="257"/>
        <end position="339"/>
    </location>
</feature>
<protein>
    <submittedName>
        <fullName evidence="5">Trypsin-like peptidase domain-containing protein</fullName>
    </submittedName>
</protein>
<dbReference type="PANTHER" id="PTHR43343">
    <property type="entry name" value="PEPTIDASE S12"/>
    <property type="match status" value="1"/>
</dbReference>
<name>A0ABS9TAZ6_9PSEU</name>
<dbReference type="RefSeq" id="WP_241035701.1">
    <property type="nucleotide sequence ID" value="NZ_BAAAJF010000024.1"/>
</dbReference>
<evidence type="ECO:0000256" key="3">
    <source>
        <dbReference type="SAM" id="SignalP"/>
    </source>
</evidence>
<dbReference type="Pfam" id="PF13365">
    <property type="entry name" value="Trypsin_2"/>
    <property type="match status" value="1"/>
</dbReference>
<keyword evidence="1" id="KW-0645">Protease</keyword>
<evidence type="ECO:0000313" key="6">
    <source>
        <dbReference type="Proteomes" id="UP001299970"/>
    </source>
</evidence>
<comment type="caution">
    <text evidence="5">The sequence shown here is derived from an EMBL/GenBank/DDBJ whole genome shotgun (WGS) entry which is preliminary data.</text>
</comment>